<dbReference type="EMBL" id="MU825880">
    <property type="protein sequence ID" value="KAJ7385493.1"/>
    <property type="molecule type" value="Genomic_DNA"/>
</dbReference>
<feature type="compositionally biased region" description="Basic and acidic residues" evidence="1">
    <location>
        <begin position="343"/>
        <end position="353"/>
    </location>
</feature>
<dbReference type="Gene3D" id="3.40.50.300">
    <property type="entry name" value="P-loop containing nucleotide triphosphate hydrolases"/>
    <property type="match status" value="1"/>
</dbReference>
<feature type="region of interest" description="Disordered" evidence="1">
    <location>
        <begin position="192"/>
        <end position="211"/>
    </location>
</feature>
<protein>
    <recommendedName>
        <fullName evidence="2">NACHT domain-containing protein</fullName>
    </recommendedName>
</protein>
<feature type="region of interest" description="Disordered" evidence="1">
    <location>
        <begin position="87"/>
        <end position="167"/>
    </location>
</feature>
<dbReference type="AlphaFoldDB" id="A0A9W9ZRB2"/>
<dbReference type="Gene3D" id="1.20.5.170">
    <property type="match status" value="3"/>
</dbReference>
<organism evidence="3 4">
    <name type="scientific">Desmophyllum pertusum</name>
    <dbReference type="NCBI Taxonomy" id="174260"/>
    <lineage>
        <taxon>Eukaryota</taxon>
        <taxon>Metazoa</taxon>
        <taxon>Cnidaria</taxon>
        <taxon>Anthozoa</taxon>
        <taxon>Hexacorallia</taxon>
        <taxon>Scleractinia</taxon>
        <taxon>Caryophylliina</taxon>
        <taxon>Caryophylliidae</taxon>
        <taxon>Desmophyllum</taxon>
    </lineage>
</organism>
<evidence type="ECO:0000259" key="2">
    <source>
        <dbReference type="Pfam" id="PF05729"/>
    </source>
</evidence>
<feature type="compositionally biased region" description="Acidic residues" evidence="1">
    <location>
        <begin position="373"/>
        <end position="386"/>
    </location>
</feature>
<dbReference type="PANTHER" id="PTHR46312:SF2">
    <property type="entry name" value="NUCLEOTIDE-BINDING OLIGOMERIZATION DOMAIN-CONTAINING PROTEIN 2-LIKE"/>
    <property type="match status" value="1"/>
</dbReference>
<dbReference type="InterPro" id="IPR027417">
    <property type="entry name" value="P-loop_NTPase"/>
</dbReference>
<feature type="region of interest" description="Disordered" evidence="1">
    <location>
        <begin position="1"/>
        <end position="65"/>
    </location>
</feature>
<reference evidence="3" key="1">
    <citation type="submission" date="2023-01" db="EMBL/GenBank/DDBJ databases">
        <title>Genome assembly of the deep-sea coral Lophelia pertusa.</title>
        <authorList>
            <person name="Herrera S."/>
            <person name="Cordes E."/>
        </authorList>
    </citation>
    <scope>NUCLEOTIDE SEQUENCE</scope>
    <source>
        <strain evidence="3">USNM1676648</strain>
        <tissue evidence="3">Polyp</tissue>
    </source>
</reference>
<dbReference type="SUPFAM" id="SSF52540">
    <property type="entry name" value="P-loop containing nucleoside triphosphate hydrolases"/>
    <property type="match status" value="1"/>
</dbReference>
<feature type="region of interest" description="Disordered" evidence="1">
    <location>
        <begin position="343"/>
        <end position="386"/>
    </location>
</feature>
<name>A0A9W9ZRB2_9CNID</name>
<feature type="compositionally biased region" description="Acidic residues" evidence="1">
    <location>
        <begin position="354"/>
        <end position="365"/>
    </location>
</feature>
<evidence type="ECO:0000313" key="3">
    <source>
        <dbReference type="EMBL" id="KAJ7385493.1"/>
    </source>
</evidence>
<dbReference type="OrthoDB" id="5984292at2759"/>
<feature type="compositionally biased region" description="Basic and acidic residues" evidence="1">
    <location>
        <begin position="150"/>
        <end position="163"/>
    </location>
</feature>
<comment type="caution">
    <text evidence="3">The sequence shown here is derived from an EMBL/GenBank/DDBJ whole genome shotgun (WGS) entry which is preliminary data.</text>
</comment>
<dbReference type="PANTHER" id="PTHR46312">
    <property type="entry name" value="NACHT DOMAIN-CONTAINING PROTEIN"/>
    <property type="match status" value="1"/>
</dbReference>
<keyword evidence="4" id="KW-1185">Reference proteome</keyword>
<sequence length="852" mass="96388">MEQLEKDVSKTGNKMEQLEQGFAKTDDKVEQLEQGFANTDNKMGQLEKDVSETGGKVKQLEQGFAKTDDKVEQLEKDVSETGGKVKQLEQGFAKTDDKVEQLEQGSAKTDGKVEQLEQGSAKTDDKVEQLEKDVSETGGKVKQLEQGFAKTDDKMEQLEKDVSETGNKMEQLEQGFAKTDDKVEQLEQGFANTDNKMGQLEKDVSETGGKVKQLEQEVRSQRMKENKPEASPVEPFDVKICRSKLAEHYKRTAKVPTSVWSKASPVDIHQIYTRLSWVKEEQTPAGSSQSELTHYTDVFTPNKNGDVPNRILVQGQTGIGKSTFVKKLAVDWAELDDEKTEVKQGDALERFENDADTSENNEETSQDYKDTASDEYDTASEDENTSCDEYEENQKNALKKFELVLVINLKEVSKCQSLRDVISHCNIFPEEEKALTEGLLSYIAKNQEKVLLVFDGYDEYRCGSNSEIYEIFRGKKLRNCCVLITTRISQADELREFKDVHANITGFSEEDGKVFMKRMLGGKTEAKELRRHLSAKNLEDLARVPLLLLFFCTLWKQGKLKYFPETKTKLYLEIVQHVLYHSQGKQSPARFGKVQDFKVILAEIGKVALECLLKDDHVFEYDQLSAAILCEESLIIGLLQVTEYAENLRPAGMVSFIHKSIQEFLAAWYITYRCVPEGNLGGIEEHARTLEDCETLENVFQFICGLSDDGAVKVFEHLTSVGISDPTLDLSKIIPDLENETDVPLCDVTAKHRRFSKLVYNSFQEVHSKAELLSHCFDCTGGIVLVTKQLTELLQKAKLKDLTQVTHSVIFLYSNSLTSHMSTPYELVEFLDCLHVPLRITKNSKFSQLETL</sequence>
<gene>
    <name evidence="3" type="ORF">OS493_015063</name>
</gene>
<dbReference type="SUPFAM" id="SSF57997">
    <property type="entry name" value="Tropomyosin"/>
    <property type="match status" value="1"/>
</dbReference>
<feature type="domain" description="NACHT" evidence="2">
    <location>
        <begin position="398"/>
        <end position="520"/>
    </location>
</feature>
<feature type="compositionally biased region" description="Basic and acidic residues" evidence="1">
    <location>
        <begin position="122"/>
        <end position="135"/>
    </location>
</feature>
<dbReference type="Proteomes" id="UP001163046">
    <property type="component" value="Unassembled WGS sequence"/>
</dbReference>
<dbReference type="Pfam" id="PF05729">
    <property type="entry name" value="NACHT"/>
    <property type="match status" value="1"/>
</dbReference>
<evidence type="ECO:0000256" key="1">
    <source>
        <dbReference type="SAM" id="MobiDB-lite"/>
    </source>
</evidence>
<dbReference type="InterPro" id="IPR007111">
    <property type="entry name" value="NACHT_NTPase"/>
</dbReference>
<dbReference type="Gene3D" id="1.20.5.2280">
    <property type="match status" value="1"/>
</dbReference>
<accession>A0A9W9ZRB2</accession>
<proteinExistence type="predicted"/>
<evidence type="ECO:0000313" key="4">
    <source>
        <dbReference type="Proteomes" id="UP001163046"/>
    </source>
</evidence>